<dbReference type="SUPFAM" id="SSF64593">
    <property type="entry name" value="Intermediate filament protein, coiled coil region"/>
    <property type="match status" value="2"/>
</dbReference>
<dbReference type="AlphaFoldDB" id="A0A3B1IIU6"/>
<evidence type="ECO:0000313" key="6">
    <source>
        <dbReference type="Ensembl" id="ENSAMXP00000029149.1"/>
    </source>
</evidence>
<keyword evidence="2" id="KW-0403">Intermediate filament</keyword>
<dbReference type="Pfam" id="PF00038">
    <property type="entry name" value="Filament"/>
    <property type="match status" value="1"/>
</dbReference>
<dbReference type="GeneTree" id="ENSGT00950000182969"/>
<proteinExistence type="predicted"/>
<evidence type="ECO:0000256" key="1">
    <source>
        <dbReference type="ARBA" id="ARBA00022744"/>
    </source>
</evidence>
<dbReference type="FunFam" id="1.20.5.170:FF:000002">
    <property type="entry name" value="Type I keratin KA11"/>
    <property type="match status" value="1"/>
</dbReference>
<dbReference type="InterPro" id="IPR002957">
    <property type="entry name" value="Keratin_I"/>
</dbReference>
<accession>A0A3B1IIU6</accession>
<sequence length="581" mass="64622">MVPVCLLFGYYKALRHLPAWAGAGLVWVVHLNTGLTAQMPHLINSGTSPIHRFHPPPCVTVCMHAGLWVFHPHLSSSSNSNSNSSLATPCPVMMPHPLRVVVGGGVYICIYSCVSGWRASVAGVLYHPVRSSSSTFFSISTASSSSRMSSASLHSFSSARALSTRSVTSSSSTRVSMGRSPSVYGGADGRSVRVSYASGLGSAMDLGGGLDGGFTAGLNEKATMQNLNDRLASYLEKVRSLEKANAELERQIREWYDKRAPTTRDYSHYHATIADLRKKISVASLDNARIVLQIDNAKLAAEDFKVKFENELVMRQSVEADIAGLRRVLDELTMTRSDLEMQIEGLKEEIVYLKKNHNEEMAALRSHMASSSVNVEVDAAPQQDMSQILSEIRSQYEGIAEKNRKDMEAWYKVKFDELNKQVKTSTESIQSSRSEINELKRTLQSLQIELQSQLSLKAALEGTLHDTESRYSLQLTQLQTFINNLENELSQMRLDIERQASEYKMLLDIKTRLELEIAEYRRLLDGEEVKKTTVTKVIEVVPPPPPKEPVVTKRVRTVVEEVIDGKVVSRTEDVDVEVLKK</sequence>
<feature type="domain" description="IF rod" evidence="5">
    <location>
        <begin position="220"/>
        <end position="531"/>
    </location>
</feature>
<reference evidence="7" key="2">
    <citation type="journal article" date="2014" name="Nat. Commun.">
        <title>The cavefish genome reveals candidate genes for eye loss.</title>
        <authorList>
            <person name="McGaugh S.E."/>
            <person name="Gross J.B."/>
            <person name="Aken B."/>
            <person name="Blin M."/>
            <person name="Borowsky R."/>
            <person name="Chalopin D."/>
            <person name="Hinaux H."/>
            <person name="Jeffery W.R."/>
            <person name="Keene A."/>
            <person name="Ma L."/>
            <person name="Minx P."/>
            <person name="Murphy D."/>
            <person name="O'Quin K.E."/>
            <person name="Retaux S."/>
            <person name="Rohner N."/>
            <person name="Searle S.M."/>
            <person name="Stahl B.A."/>
            <person name="Tabin C."/>
            <person name="Volff J.N."/>
            <person name="Yoshizawa M."/>
            <person name="Warren W.C."/>
        </authorList>
    </citation>
    <scope>NUCLEOTIDE SEQUENCE [LARGE SCALE GENOMIC DNA]</scope>
    <source>
        <strain evidence="7">female</strain>
    </source>
</reference>
<dbReference type="Proteomes" id="UP000018467">
    <property type="component" value="Unassembled WGS sequence"/>
</dbReference>
<dbReference type="PANTHER" id="PTHR23239">
    <property type="entry name" value="INTERMEDIATE FILAMENT"/>
    <property type="match status" value="1"/>
</dbReference>
<dbReference type="PROSITE" id="PS51842">
    <property type="entry name" value="IF_ROD_2"/>
    <property type="match status" value="1"/>
</dbReference>
<dbReference type="Ensembl" id="ENSAMXT00000036938.1">
    <property type="protein sequence ID" value="ENSAMXP00000029149.1"/>
    <property type="gene ID" value="ENSAMXG00000041340.1"/>
</dbReference>
<reference evidence="7" key="1">
    <citation type="submission" date="2013-03" db="EMBL/GenBank/DDBJ databases">
        <authorList>
            <person name="Jeffery W."/>
            <person name="Warren W."/>
            <person name="Wilson R.K."/>
        </authorList>
    </citation>
    <scope>NUCLEOTIDE SEQUENCE</scope>
    <source>
        <strain evidence="7">female</strain>
    </source>
</reference>
<dbReference type="SMART" id="SM01391">
    <property type="entry name" value="Filament"/>
    <property type="match status" value="1"/>
</dbReference>
<dbReference type="FunFam" id="1.20.5.500:FF:000001">
    <property type="entry name" value="Type II keratin 23"/>
    <property type="match status" value="1"/>
</dbReference>
<reference evidence="6" key="3">
    <citation type="submission" date="2025-08" db="UniProtKB">
        <authorList>
            <consortium name="Ensembl"/>
        </authorList>
    </citation>
    <scope>IDENTIFICATION</scope>
</reference>
<dbReference type="PRINTS" id="PR01248">
    <property type="entry name" value="TYPE1KERATIN"/>
</dbReference>
<evidence type="ECO:0000256" key="3">
    <source>
        <dbReference type="ARBA" id="ARBA00023054"/>
    </source>
</evidence>
<dbReference type="PANTHER" id="PTHR23239:SF180">
    <property type="entry name" value="KERATIN, TYPE I CYTOSKELETAL 17"/>
    <property type="match status" value="1"/>
</dbReference>
<dbReference type="Bgee" id="ENSAMXG00000041340">
    <property type="expression patterns" value="Expressed in zone of skin and 12 other cell types or tissues"/>
</dbReference>
<dbReference type="Gene3D" id="1.20.5.170">
    <property type="match status" value="1"/>
</dbReference>
<feature type="coiled-coil region" evidence="4">
    <location>
        <begin position="224"/>
        <end position="258"/>
    </location>
</feature>
<dbReference type="STRING" id="7994.ENSAMXP00000029149"/>
<dbReference type="InterPro" id="IPR039008">
    <property type="entry name" value="IF_rod_dom"/>
</dbReference>
<dbReference type="FunCoup" id="A0A3B1IIU6">
    <property type="interactions" value="290"/>
</dbReference>
<evidence type="ECO:0000313" key="7">
    <source>
        <dbReference type="Proteomes" id="UP000018467"/>
    </source>
</evidence>
<evidence type="ECO:0000259" key="5">
    <source>
        <dbReference type="PROSITE" id="PS51842"/>
    </source>
</evidence>
<dbReference type="GO" id="GO:0005198">
    <property type="term" value="F:structural molecule activity"/>
    <property type="evidence" value="ECO:0007669"/>
    <property type="project" value="InterPro"/>
</dbReference>
<keyword evidence="1" id="KW-0416">Keratin</keyword>
<dbReference type="SUPFAM" id="SSF46579">
    <property type="entry name" value="Prefoldin"/>
    <property type="match status" value="1"/>
</dbReference>
<dbReference type="InParanoid" id="A0A3B1IIU6"/>
<dbReference type="GO" id="GO:0005882">
    <property type="term" value="C:intermediate filament"/>
    <property type="evidence" value="ECO:0007669"/>
    <property type="project" value="UniProtKB-KW"/>
</dbReference>
<reference evidence="6" key="4">
    <citation type="submission" date="2025-09" db="UniProtKB">
        <authorList>
            <consortium name="Ensembl"/>
        </authorList>
    </citation>
    <scope>IDENTIFICATION</scope>
</reference>
<evidence type="ECO:0000256" key="2">
    <source>
        <dbReference type="ARBA" id="ARBA00022754"/>
    </source>
</evidence>
<feature type="coiled-coil region" evidence="4">
    <location>
        <begin position="429"/>
        <end position="530"/>
    </location>
</feature>
<keyword evidence="7" id="KW-1185">Reference proteome</keyword>
<dbReference type="FunFam" id="1.20.5.1160:FF:000002">
    <property type="entry name" value="Type I keratin 10"/>
    <property type="match status" value="1"/>
</dbReference>
<feature type="coiled-coil region" evidence="4">
    <location>
        <begin position="322"/>
        <end position="356"/>
    </location>
</feature>
<protein>
    <submittedName>
        <fullName evidence="6">Si:rp71-1n18.1</fullName>
    </submittedName>
</protein>
<evidence type="ECO:0000256" key="4">
    <source>
        <dbReference type="SAM" id="Coils"/>
    </source>
</evidence>
<dbReference type="Gene3D" id="1.20.5.500">
    <property type="entry name" value="Single helix bin"/>
    <property type="match status" value="1"/>
</dbReference>
<name>A0A3B1IIU6_ASTMX</name>
<organism evidence="6 7">
    <name type="scientific">Astyanax mexicanus</name>
    <name type="common">Blind cave fish</name>
    <name type="synonym">Astyanax fasciatus mexicanus</name>
    <dbReference type="NCBI Taxonomy" id="7994"/>
    <lineage>
        <taxon>Eukaryota</taxon>
        <taxon>Metazoa</taxon>
        <taxon>Chordata</taxon>
        <taxon>Craniata</taxon>
        <taxon>Vertebrata</taxon>
        <taxon>Euteleostomi</taxon>
        <taxon>Actinopterygii</taxon>
        <taxon>Neopterygii</taxon>
        <taxon>Teleostei</taxon>
        <taxon>Ostariophysi</taxon>
        <taxon>Characiformes</taxon>
        <taxon>Characoidei</taxon>
        <taxon>Acestrorhamphidae</taxon>
        <taxon>Acestrorhamphinae</taxon>
        <taxon>Astyanax</taxon>
    </lineage>
</organism>
<dbReference type="Gene3D" id="1.20.5.1160">
    <property type="entry name" value="Vasodilator-stimulated phosphoprotein"/>
    <property type="match status" value="1"/>
</dbReference>
<keyword evidence="3 4" id="KW-0175">Coiled coil</keyword>